<dbReference type="PANTHER" id="PTHR30055:SF148">
    <property type="entry name" value="TETR-FAMILY TRANSCRIPTIONAL REGULATOR"/>
    <property type="match status" value="1"/>
</dbReference>
<dbReference type="InterPro" id="IPR001647">
    <property type="entry name" value="HTH_TetR"/>
</dbReference>
<protein>
    <submittedName>
        <fullName evidence="6">TetR family transcriptional regulator</fullName>
    </submittedName>
</protein>
<dbReference type="STRING" id="85968.GCA_900073015_01306"/>
<dbReference type="InterPro" id="IPR011075">
    <property type="entry name" value="TetR_C"/>
</dbReference>
<dbReference type="InterPro" id="IPR050109">
    <property type="entry name" value="HTH-type_TetR-like_transc_reg"/>
</dbReference>
<dbReference type="PROSITE" id="PS50977">
    <property type="entry name" value="HTH_TETR_2"/>
    <property type="match status" value="1"/>
</dbReference>
<name>A0A2G5PG39_9MYCO</name>
<gene>
    <name evidence="6" type="ORF">CQY22_003240</name>
</gene>
<dbReference type="EMBL" id="PDCN02000002">
    <property type="protein sequence ID" value="PIB77267.1"/>
    <property type="molecule type" value="Genomic_DNA"/>
</dbReference>
<evidence type="ECO:0000313" key="6">
    <source>
        <dbReference type="EMBL" id="PIB77267.1"/>
    </source>
</evidence>
<dbReference type="SUPFAM" id="SSF46689">
    <property type="entry name" value="Homeodomain-like"/>
    <property type="match status" value="1"/>
</dbReference>
<accession>A0A2G5PG39</accession>
<reference evidence="6 7" key="1">
    <citation type="journal article" date="2017" name="Infect. Genet. Evol.">
        <title>The new phylogeny of the genus Mycobacterium: The old and the news.</title>
        <authorList>
            <person name="Tortoli E."/>
            <person name="Fedrizzi T."/>
            <person name="Meehan C.J."/>
            <person name="Trovato A."/>
            <person name="Grottola A."/>
            <person name="Giacobazzi E."/>
            <person name="Serpini G.F."/>
            <person name="Tagliazucchi S."/>
            <person name="Fabio A."/>
            <person name="Bettua C."/>
            <person name="Bertorelli R."/>
            <person name="Frascaro F."/>
            <person name="De Sanctis V."/>
            <person name="Pecorari M."/>
            <person name="Jousson O."/>
            <person name="Segata N."/>
            <person name="Cirillo D.M."/>
        </authorList>
    </citation>
    <scope>NUCLEOTIDE SEQUENCE [LARGE SCALE GENOMIC DNA]</scope>
    <source>
        <strain evidence="6 7">CIP1034565</strain>
    </source>
</reference>
<evidence type="ECO:0000256" key="3">
    <source>
        <dbReference type="ARBA" id="ARBA00023163"/>
    </source>
</evidence>
<organism evidence="6 7">
    <name type="scientific">Mycolicibacterium brumae</name>
    <dbReference type="NCBI Taxonomy" id="85968"/>
    <lineage>
        <taxon>Bacteria</taxon>
        <taxon>Bacillati</taxon>
        <taxon>Actinomycetota</taxon>
        <taxon>Actinomycetes</taxon>
        <taxon>Mycobacteriales</taxon>
        <taxon>Mycobacteriaceae</taxon>
        <taxon>Mycolicibacterium</taxon>
    </lineage>
</organism>
<keyword evidence="7" id="KW-1185">Reference proteome</keyword>
<dbReference type="Gene3D" id="1.10.357.10">
    <property type="entry name" value="Tetracycline Repressor, domain 2"/>
    <property type="match status" value="1"/>
</dbReference>
<dbReference type="RefSeq" id="WP_090587695.1">
    <property type="nucleotide sequence ID" value="NZ_CP104302.1"/>
</dbReference>
<dbReference type="Pfam" id="PF00440">
    <property type="entry name" value="TetR_N"/>
    <property type="match status" value="1"/>
</dbReference>
<dbReference type="OrthoDB" id="9796019at2"/>
<evidence type="ECO:0000259" key="5">
    <source>
        <dbReference type="PROSITE" id="PS50977"/>
    </source>
</evidence>
<dbReference type="AlphaFoldDB" id="A0A2G5PG39"/>
<dbReference type="PRINTS" id="PR00455">
    <property type="entry name" value="HTHTETR"/>
</dbReference>
<dbReference type="Gene3D" id="1.10.10.60">
    <property type="entry name" value="Homeodomain-like"/>
    <property type="match status" value="1"/>
</dbReference>
<keyword evidence="3" id="KW-0804">Transcription</keyword>
<evidence type="ECO:0000256" key="1">
    <source>
        <dbReference type="ARBA" id="ARBA00023015"/>
    </source>
</evidence>
<evidence type="ECO:0000313" key="7">
    <source>
        <dbReference type="Proteomes" id="UP000230551"/>
    </source>
</evidence>
<dbReference type="InterPro" id="IPR036271">
    <property type="entry name" value="Tet_transcr_reg_TetR-rel_C_sf"/>
</dbReference>
<sequence>MAETPPDARRRNECARNAILDATVSLIGEVGYANVSIEAIARRAGVGKQTIYRWWPSKGAVVLDAATRSLDPVVLLPDTGDFLDDVRAQLKGIVERIADTGFGAAYRGVIAAGQSDDTLLEAVFDRIIEPNVGAFVARAARARDRDEIRADADVETLADVLYGFVEFRLLHALPVDPRHIDALVELAFRGVR</sequence>
<keyword evidence="1" id="KW-0805">Transcription regulation</keyword>
<dbReference type="GO" id="GO:0003700">
    <property type="term" value="F:DNA-binding transcription factor activity"/>
    <property type="evidence" value="ECO:0007669"/>
    <property type="project" value="TreeGrafter"/>
</dbReference>
<feature type="domain" description="HTH tetR-type" evidence="5">
    <location>
        <begin position="13"/>
        <end position="73"/>
    </location>
</feature>
<dbReference type="Proteomes" id="UP000230551">
    <property type="component" value="Unassembled WGS sequence"/>
</dbReference>
<comment type="caution">
    <text evidence="6">The sequence shown here is derived from an EMBL/GenBank/DDBJ whole genome shotgun (WGS) entry which is preliminary data.</text>
</comment>
<dbReference type="GO" id="GO:0000976">
    <property type="term" value="F:transcription cis-regulatory region binding"/>
    <property type="evidence" value="ECO:0007669"/>
    <property type="project" value="TreeGrafter"/>
</dbReference>
<dbReference type="SUPFAM" id="SSF48498">
    <property type="entry name" value="Tetracyclin repressor-like, C-terminal domain"/>
    <property type="match status" value="1"/>
</dbReference>
<feature type="DNA-binding region" description="H-T-H motif" evidence="4">
    <location>
        <begin position="36"/>
        <end position="55"/>
    </location>
</feature>
<keyword evidence="2 4" id="KW-0238">DNA-binding</keyword>
<proteinExistence type="predicted"/>
<evidence type="ECO:0000256" key="4">
    <source>
        <dbReference type="PROSITE-ProRule" id="PRU00335"/>
    </source>
</evidence>
<dbReference type="Pfam" id="PF16859">
    <property type="entry name" value="TetR_C_11"/>
    <property type="match status" value="1"/>
</dbReference>
<evidence type="ECO:0000256" key="2">
    <source>
        <dbReference type="ARBA" id="ARBA00023125"/>
    </source>
</evidence>
<dbReference type="InterPro" id="IPR009057">
    <property type="entry name" value="Homeodomain-like_sf"/>
</dbReference>
<dbReference type="PANTHER" id="PTHR30055">
    <property type="entry name" value="HTH-TYPE TRANSCRIPTIONAL REGULATOR RUTR"/>
    <property type="match status" value="1"/>
</dbReference>